<evidence type="ECO:0000313" key="2">
    <source>
        <dbReference type="EMBL" id="KAJ1370854.1"/>
    </source>
</evidence>
<name>A0AAD5R753_PARTN</name>
<reference evidence="2" key="1">
    <citation type="submission" date="2021-06" db="EMBL/GenBank/DDBJ databases">
        <title>Parelaphostrongylus tenuis whole genome reference sequence.</title>
        <authorList>
            <person name="Garwood T.J."/>
            <person name="Larsen P.A."/>
            <person name="Fountain-Jones N.M."/>
            <person name="Garbe J.R."/>
            <person name="Macchietto M.G."/>
            <person name="Kania S.A."/>
            <person name="Gerhold R.W."/>
            <person name="Richards J.E."/>
            <person name="Wolf T.M."/>
        </authorList>
    </citation>
    <scope>NUCLEOTIDE SEQUENCE</scope>
    <source>
        <strain evidence="2">MNPRO001-30</strain>
        <tissue evidence="2">Meninges</tissue>
    </source>
</reference>
<proteinExistence type="predicted"/>
<organism evidence="2 3">
    <name type="scientific">Parelaphostrongylus tenuis</name>
    <name type="common">Meningeal worm</name>
    <dbReference type="NCBI Taxonomy" id="148309"/>
    <lineage>
        <taxon>Eukaryota</taxon>
        <taxon>Metazoa</taxon>
        <taxon>Ecdysozoa</taxon>
        <taxon>Nematoda</taxon>
        <taxon>Chromadorea</taxon>
        <taxon>Rhabditida</taxon>
        <taxon>Rhabditina</taxon>
        <taxon>Rhabditomorpha</taxon>
        <taxon>Strongyloidea</taxon>
        <taxon>Metastrongylidae</taxon>
        <taxon>Parelaphostrongylus</taxon>
    </lineage>
</organism>
<feature type="compositionally biased region" description="Low complexity" evidence="1">
    <location>
        <begin position="93"/>
        <end position="112"/>
    </location>
</feature>
<protein>
    <submittedName>
        <fullName evidence="2">Uncharacterized protein</fullName>
    </submittedName>
</protein>
<evidence type="ECO:0000256" key="1">
    <source>
        <dbReference type="SAM" id="MobiDB-lite"/>
    </source>
</evidence>
<comment type="caution">
    <text evidence="2">The sequence shown here is derived from an EMBL/GenBank/DDBJ whole genome shotgun (WGS) entry which is preliminary data.</text>
</comment>
<feature type="region of interest" description="Disordered" evidence="1">
    <location>
        <begin position="88"/>
        <end position="139"/>
    </location>
</feature>
<keyword evidence="3" id="KW-1185">Reference proteome</keyword>
<dbReference type="Proteomes" id="UP001196413">
    <property type="component" value="Unassembled WGS sequence"/>
</dbReference>
<sequence length="174" mass="19194">MTDASGLVLKSKHWQISVILVIGKRSGWRIRIMGSNVSRVLRFCSPNNGGTSLISTRNMVPVITYSRAFEVTSLLRYRIGNAPTWRILRASGPTTSEPSSEATSQPTSQPPSEETPEPTPEPSSKAPKTSRPTSEPEKQCHELKLCKILAKLGFCKSSAYTREIKQYLCPGICK</sequence>
<dbReference type="AlphaFoldDB" id="A0AAD5R753"/>
<gene>
    <name evidence="2" type="ORF">KIN20_032669</name>
</gene>
<dbReference type="EMBL" id="JAHQIW010006868">
    <property type="protein sequence ID" value="KAJ1370854.1"/>
    <property type="molecule type" value="Genomic_DNA"/>
</dbReference>
<evidence type="ECO:0000313" key="3">
    <source>
        <dbReference type="Proteomes" id="UP001196413"/>
    </source>
</evidence>
<accession>A0AAD5R753</accession>